<organism evidence="1 2">
    <name type="scientific">Peronosclerospora sorghi</name>
    <dbReference type="NCBI Taxonomy" id="230839"/>
    <lineage>
        <taxon>Eukaryota</taxon>
        <taxon>Sar</taxon>
        <taxon>Stramenopiles</taxon>
        <taxon>Oomycota</taxon>
        <taxon>Peronosporomycetes</taxon>
        <taxon>Peronosporales</taxon>
        <taxon>Peronosporaceae</taxon>
        <taxon>Peronosclerospora</taxon>
    </lineage>
</organism>
<reference evidence="1 2" key="1">
    <citation type="journal article" date="2022" name="bioRxiv">
        <title>The genome of the oomycete Peronosclerospora sorghi, a cosmopolitan pathogen of maize and sorghum, is inflated with dispersed pseudogenes.</title>
        <authorList>
            <person name="Fletcher K."/>
            <person name="Martin F."/>
            <person name="Isakeit T."/>
            <person name="Cavanaugh K."/>
            <person name="Magill C."/>
            <person name="Michelmore R."/>
        </authorList>
    </citation>
    <scope>NUCLEOTIDE SEQUENCE [LARGE SCALE GENOMIC DNA]</scope>
    <source>
        <strain evidence="1">P6</strain>
    </source>
</reference>
<protein>
    <submittedName>
        <fullName evidence="1">Uncharacterized protein</fullName>
    </submittedName>
</protein>
<dbReference type="EMBL" id="CM047592">
    <property type="protein sequence ID" value="KAI9917547.1"/>
    <property type="molecule type" value="Genomic_DNA"/>
</dbReference>
<proteinExistence type="predicted"/>
<evidence type="ECO:0000313" key="1">
    <source>
        <dbReference type="EMBL" id="KAI9917547.1"/>
    </source>
</evidence>
<sequence length="668" mass="75656">MVLTGISTLIQSQWQLLCGAFDPEGHERRVQLRQKKKQEKKQRKAARRAAREARRAQRSQRHTPLYRSEPRHGEESARASSNSNRTPEVGSLPRPNKALSDVAYKNGNTCFSEIEPRHVEEEGGNKKPSTAVVPALTVAEMPSIMPQQRVELTLKDDAQMEQKARQFYDSLGGYTTCDNEDGEPQEQVLDKSLGQERMANAASTSEFLTNTPLSDLKPKAKSLSSSSEWVETELEDEEVGLRDSAVFDGYSTFDEEESQRLFIVDHELDGLCSLPTDVAGIDLHVSRDSTMHDAVEMKEHMMRDFSTAVVKLTESLDADGVLSDEPAEIELEEELEIIVEGEVEMMRKSKLIEDKSDKKVMIEAFEEPLHEREGNRFDQPAGFLVSPCHSPVPSCASTRNTYSPGSLDDYACSIYENLRAREHRYHVTEDIFAEQHTIRPKMRAVLVDWLIEVHQRFELETQTLHLTVNYVDRYLAQSSVTSQRFQLVGVAALLIASKFEEIYPCDMDDLLYICERSYTKEDLINCERDLLNVFKFNLAVPSISSFLGYYLHHFEEEGGTVEHLANYFAEYSLLHFSFGATYEPSIVACACLLTAYCYFENQSPSLVWSYRLRELTGYPVEAIVPCARDLSSLLIQPTELTAVTAKYSVKALGEVAHLPLDDLKVLLR</sequence>
<accession>A0ACC0WGN4</accession>
<keyword evidence="2" id="KW-1185">Reference proteome</keyword>
<comment type="caution">
    <text evidence="1">The sequence shown here is derived from an EMBL/GenBank/DDBJ whole genome shotgun (WGS) entry which is preliminary data.</text>
</comment>
<dbReference type="Proteomes" id="UP001163321">
    <property type="component" value="Chromosome 13"/>
</dbReference>
<gene>
    <name evidence="1" type="ORF">PsorP6_012347</name>
</gene>
<name>A0ACC0WGN4_9STRA</name>
<evidence type="ECO:0000313" key="2">
    <source>
        <dbReference type="Proteomes" id="UP001163321"/>
    </source>
</evidence>